<dbReference type="GO" id="GO:0008168">
    <property type="term" value="F:methyltransferase activity"/>
    <property type="evidence" value="ECO:0007669"/>
    <property type="project" value="UniProtKB-KW"/>
</dbReference>
<name>A0AB40BFR0_DIOCR</name>
<keyword evidence="2" id="KW-1185">Reference proteome</keyword>
<dbReference type="AlphaFoldDB" id="A0AB40BFR0"/>
<reference evidence="3" key="2">
    <citation type="submission" date="2025-08" db="UniProtKB">
        <authorList>
            <consortium name="RefSeq"/>
        </authorList>
    </citation>
    <scope>IDENTIFICATION</scope>
</reference>
<keyword evidence="3" id="KW-0808">Transferase</keyword>
<sequence length="295" mass="32986">MEDERLNSPSTSTVVVEVLGHRLHISQDPNSKHLGTTVWDASMVFVKFLEKNSRKGRFCPSKLKGKRAIELGAGCGLAGLGMALLGCDVVSTDQVEVLPLLMRNVQRNMSWITQANPSESVGAVEVVELDWGNKDHIRSVCPPFDYIIATDVVYAEHLLEPLVETILALAGPRTTILIGYEIRSNTVHEQMTNMWKNNFEVKTIPKAKMDHKYRHPSIQLFMMELKAQSKSEDSTSDLPKIPETSFGTDEAGDNYELEEKEESKSVVTEDEKADDWETRRAGAMAARLLRDVKIA</sequence>
<dbReference type="PANTHER" id="PTHR14614">
    <property type="entry name" value="HEPATOCELLULAR CARCINOMA-ASSOCIATED ANTIGEN"/>
    <property type="match status" value="1"/>
</dbReference>
<gene>
    <name evidence="3" type="primary">LOC120261571</name>
</gene>
<evidence type="ECO:0000313" key="2">
    <source>
        <dbReference type="Proteomes" id="UP001515500"/>
    </source>
</evidence>
<proteinExistence type="predicted"/>
<dbReference type="Gene3D" id="3.40.50.150">
    <property type="entry name" value="Vaccinia Virus protein VP39"/>
    <property type="match status" value="1"/>
</dbReference>
<feature type="compositionally biased region" description="Acidic residues" evidence="1">
    <location>
        <begin position="250"/>
        <end position="260"/>
    </location>
</feature>
<dbReference type="GeneID" id="120261571"/>
<feature type="region of interest" description="Disordered" evidence="1">
    <location>
        <begin position="231"/>
        <end position="274"/>
    </location>
</feature>
<reference evidence="2" key="1">
    <citation type="submission" date="2025-05" db="UniProtKB">
        <authorList>
            <consortium name="RefSeq"/>
        </authorList>
    </citation>
    <scope>NUCLEOTIDE SEQUENCE [LARGE SCALE GENOMIC DNA]</scope>
</reference>
<dbReference type="Proteomes" id="UP001515500">
    <property type="component" value="Chromosome 1"/>
</dbReference>
<dbReference type="PANTHER" id="PTHR14614:SF98">
    <property type="entry name" value="S-ADENOSYL-L-METHIONINE-DEPENDENT METHYLTRANSFERASES SUPERFAMILY PROTEIN"/>
    <property type="match status" value="1"/>
</dbReference>
<dbReference type="Pfam" id="PF10294">
    <property type="entry name" value="Methyltransf_16"/>
    <property type="match status" value="1"/>
</dbReference>
<organism evidence="2 3">
    <name type="scientific">Dioscorea cayennensis subsp. rotundata</name>
    <name type="common">White Guinea yam</name>
    <name type="synonym">Dioscorea rotundata</name>
    <dbReference type="NCBI Taxonomy" id="55577"/>
    <lineage>
        <taxon>Eukaryota</taxon>
        <taxon>Viridiplantae</taxon>
        <taxon>Streptophyta</taxon>
        <taxon>Embryophyta</taxon>
        <taxon>Tracheophyta</taxon>
        <taxon>Spermatophyta</taxon>
        <taxon>Magnoliopsida</taxon>
        <taxon>Liliopsida</taxon>
        <taxon>Dioscoreales</taxon>
        <taxon>Dioscoreaceae</taxon>
        <taxon>Dioscorea</taxon>
    </lineage>
</organism>
<dbReference type="SUPFAM" id="SSF53335">
    <property type="entry name" value="S-adenosyl-L-methionine-dependent methyltransferases"/>
    <property type="match status" value="1"/>
</dbReference>
<evidence type="ECO:0000313" key="3">
    <source>
        <dbReference type="RefSeq" id="XP_039125446.1"/>
    </source>
</evidence>
<accession>A0AB40BFR0</accession>
<keyword evidence="3" id="KW-0489">Methyltransferase</keyword>
<dbReference type="GO" id="GO:0032259">
    <property type="term" value="P:methylation"/>
    <property type="evidence" value="ECO:0007669"/>
    <property type="project" value="UniProtKB-KW"/>
</dbReference>
<evidence type="ECO:0000256" key="1">
    <source>
        <dbReference type="SAM" id="MobiDB-lite"/>
    </source>
</evidence>
<dbReference type="RefSeq" id="XP_039125446.1">
    <property type="nucleotide sequence ID" value="XM_039269512.1"/>
</dbReference>
<dbReference type="InterPro" id="IPR019410">
    <property type="entry name" value="Methyltransf_16"/>
</dbReference>
<protein>
    <submittedName>
        <fullName evidence="3">Protein N-lysine methyltransferase METTL21A</fullName>
    </submittedName>
</protein>
<dbReference type="InterPro" id="IPR029063">
    <property type="entry name" value="SAM-dependent_MTases_sf"/>
</dbReference>
<feature type="compositionally biased region" description="Basic and acidic residues" evidence="1">
    <location>
        <begin position="261"/>
        <end position="274"/>
    </location>
</feature>